<gene>
    <name evidence="7" type="ORF">SAMN05421852_106139</name>
</gene>
<protein>
    <recommendedName>
        <fullName evidence="2">peptidylprolyl isomerase</fullName>
        <ecNumber evidence="2">5.2.1.8</ecNumber>
    </recommendedName>
</protein>
<dbReference type="InterPro" id="IPR000297">
    <property type="entry name" value="PPIase_PpiC"/>
</dbReference>
<dbReference type="InterPro" id="IPR027304">
    <property type="entry name" value="Trigger_fact/SurA_dom_sf"/>
</dbReference>
<evidence type="ECO:0000259" key="6">
    <source>
        <dbReference type="Pfam" id="PF13145"/>
    </source>
</evidence>
<proteinExistence type="predicted"/>
<keyword evidence="5" id="KW-0413">Isomerase</keyword>
<accession>A0A1I3PWE2</accession>
<evidence type="ECO:0000256" key="5">
    <source>
        <dbReference type="ARBA" id="ARBA00023235"/>
    </source>
</evidence>
<keyword evidence="8" id="KW-1185">Reference proteome</keyword>
<dbReference type="Gene3D" id="1.10.4030.10">
    <property type="entry name" value="Porin chaperone SurA, peptide-binding domain"/>
    <property type="match status" value="1"/>
</dbReference>
<keyword evidence="4" id="KW-0697">Rotamase</keyword>
<dbReference type="InterPro" id="IPR050245">
    <property type="entry name" value="PrsA_foldase"/>
</dbReference>
<dbReference type="PANTHER" id="PTHR47245">
    <property type="entry name" value="PEPTIDYLPROLYL ISOMERASE"/>
    <property type="match status" value="1"/>
</dbReference>
<dbReference type="AlphaFoldDB" id="A0A1I3PWE2"/>
<sequence length="328" mass="39216">MNKSVSMRKLIFYMLLMLTLLSICIEMYYNPLLYIVGNDSFRKDDWESIKHVYFPTSQYTKSDEIYMIKQRSLEDLVLFQAKKMGIDVSDQAIQQQLNQLGKTKEERAVQLKQLKITEEESKQNIRRSMIGFQVKNHVTKNIVITQDEIKNFYLTHLEAFKIPELRTIRYIRVKDRSNDLVQISKYMNEKNFKNIFDNNRNNKNIYGEWSELIPQLQMKDKVGLQVSTKMFQATKNKLYGPIRVDDWIYWFQVERIEPPRQQPLSEVNQKIYSTLLFEKQKVVLQDWLEAKKKTSNYRLFIHNLSRDPLIAFIYDFPVNVQLIFSSTD</sequence>
<evidence type="ECO:0000313" key="8">
    <source>
        <dbReference type="Proteomes" id="UP000199545"/>
    </source>
</evidence>
<dbReference type="EMBL" id="FORR01000006">
    <property type="protein sequence ID" value="SFJ25587.1"/>
    <property type="molecule type" value="Genomic_DNA"/>
</dbReference>
<dbReference type="RefSeq" id="WP_093229503.1">
    <property type="nucleotide sequence ID" value="NZ_FORR01000006.1"/>
</dbReference>
<dbReference type="GO" id="GO:0003755">
    <property type="term" value="F:peptidyl-prolyl cis-trans isomerase activity"/>
    <property type="evidence" value="ECO:0007669"/>
    <property type="project" value="UniProtKB-KW"/>
</dbReference>
<comment type="catalytic activity">
    <reaction evidence="1">
        <text>[protein]-peptidylproline (omega=180) = [protein]-peptidylproline (omega=0)</text>
        <dbReference type="Rhea" id="RHEA:16237"/>
        <dbReference type="Rhea" id="RHEA-COMP:10747"/>
        <dbReference type="Rhea" id="RHEA-COMP:10748"/>
        <dbReference type="ChEBI" id="CHEBI:83833"/>
        <dbReference type="ChEBI" id="CHEBI:83834"/>
        <dbReference type="EC" id="5.2.1.8"/>
    </reaction>
</comment>
<dbReference type="SUPFAM" id="SSF109998">
    <property type="entry name" value="Triger factor/SurA peptide-binding domain-like"/>
    <property type="match status" value="1"/>
</dbReference>
<dbReference type="PANTHER" id="PTHR47245:SF1">
    <property type="entry name" value="FOLDASE PROTEIN PRSA"/>
    <property type="match status" value="1"/>
</dbReference>
<evidence type="ECO:0000256" key="3">
    <source>
        <dbReference type="ARBA" id="ARBA00022729"/>
    </source>
</evidence>
<name>A0A1I3PWE2_9BACL</name>
<dbReference type="OrthoDB" id="2372428at2"/>
<dbReference type="Gene3D" id="3.10.50.40">
    <property type="match status" value="1"/>
</dbReference>
<evidence type="ECO:0000256" key="4">
    <source>
        <dbReference type="ARBA" id="ARBA00023110"/>
    </source>
</evidence>
<dbReference type="EC" id="5.2.1.8" evidence="2"/>
<keyword evidence="3" id="KW-0732">Signal</keyword>
<dbReference type="STRING" id="46223.SAMN05421852_106139"/>
<feature type="domain" description="PpiC" evidence="6">
    <location>
        <begin position="144"/>
        <end position="267"/>
    </location>
</feature>
<reference evidence="7 8" key="1">
    <citation type="submission" date="2016-10" db="EMBL/GenBank/DDBJ databases">
        <authorList>
            <person name="de Groot N.N."/>
        </authorList>
    </citation>
    <scope>NUCLEOTIDE SEQUENCE [LARGE SCALE GENOMIC DNA]</scope>
    <source>
        <strain evidence="7 8">DSM 44778</strain>
    </source>
</reference>
<organism evidence="7 8">
    <name type="scientific">Thermoflavimicrobium dichotomicum</name>
    <dbReference type="NCBI Taxonomy" id="46223"/>
    <lineage>
        <taxon>Bacteria</taxon>
        <taxon>Bacillati</taxon>
        <taxon>Bacillota</taxon>
        <taxon>Bacilli</taxon>
        <taxon>Bacillales</taxon>
        <taxon>Thermoactinomycetaceae</taxon>
        <taxon>Thermoflavimicrobium</taxon>
    </lineage>
</organism>
<dbReference type="Pfam" id="PF13145">
    <property type="entry name" value="Rotamase_2"/>
    <property type="match status" value="1"/>
</dbReference>
<evidence type="ECO:0000256" key="1">
    <source>
        <dbReference type="ARBA" id="ARBA00000971"/>
    </source>
</evidence>
<evidence type="ECO:0000313" key="7">
    <source>
        <dbReference type="EMBL" id="SFJ25587.1"/>
    </source>
</evidence>
<dbReference type="InterPro" id="IPR046357">
    <property type="entry name" value="PPIase_dom_sf"/>
</dbReference>
<evidence type="ECO:0000256" key="2">
    <source>
        <dbReference type="ARBA" id="ARBA00013194"/>
    </source>
</evidence>
<dbReference type="Proteomes" id="UP000199545">
    <property type="component" value="Unassembled WGS sequence"/>
</dbReference>